<accession>A0A383DWN6</accession>
<dbReference type="AlphaFoldDB" id="A0A383DWN6"/>
<gene>
    <name evidence="1" type="ORF">METZ01_LOCUS501454</name>
</gene>
<dbReference type="PANTHER" id="PTHR43318">
    <property type="entry name" value="UDP-N-ACETYLGLUCOSAMINE 4,6-DEHYDRATASE"/>
    <property type="match status" value="1"/>
</dbReference>
<protein>
    <submittedName>
        <fullName evidence="1">Uncharacterized protein</fullName>
    </submittedName>
</protein>
<feature type="non-terminal residue" evidence="1">
    <location>
        <position position="156"/>
    </location>
</feature>
<dbReference type="PANTHER" id="PTHR43318:SF2">
    <property type="entry name" value="UDP-N-ACETYLGLUCOSAMINE 4,6-DEHYDRATASE (INVERTING)"/>
    <property type="match status" value="1"/>
</dbReference>
<proteinExistence type="predicted"/>
<dbReference type="Gene3D" id="3.40.50.720">
    <property type="entry name" value="NAD(P)-binding Rossmann-like Domain"/>
    <property type="match status" value="1"/>
</dbReference>
<evidence type="ECO:0000313" key="1">
    <source>
        <dbReference type="EMBL" id="SVE48600.1"/>
    </source>
</evidence>
<sequence>MFSLLSISRMLAKSFLYQSNYKQENIAIYVDENYNSAIVDSINHLNQYKIIAIINNDKKNKGLYIGGVEVYHISDLRNLIVNKKLKKLFLASQKNIVELKNIILDELLNSPLKIIEIPKVDDILQGKYSFDSLENLSIEDVIDRPTYSFVNNENNK</sequence>
<dbReference type="EMBL" id="UINC01220607">
    <property type="protein sequence ID" value="SVE48600.1"/>
    <property type="molecule type" value="Genomic_DNA"/>
</dbReference>
<organism evidence="1">
    <name type="scientific">marine metagenome</name>
    <dbReference type="NCBI Taxonomy" id="408172"/>
    <lineage>
        <taxon>unclassified sequences</taxon>
        <taxon>metagenomes</taxon>
        <taxon>ecological metagenomes</taxon>
    </lineage>
</organism>
<reference evidence="1" key="1">
    <citation type="submission" date="2018-05" db="EMBL/GenBank/DDBJ databases">
        <authorList>
            <person name="Lanie J.A."/>
            <person name="Ng W.-L."/>
            <person name="Kazmierczak K.M."/>
            <person name="Andrzejewski T.M."/>
            <person name="Davidsen T.M."/>
            <person name="Wayne K.J."/>
            <person name="Tettelin H."/>
            <person name="Glass J.I."/>
            <person name="Rusch D."/>
            <person name="Podicherti R."/>
            <person name="Tsui H.-C.T."/>
            <person name="Winkler M.E."/>
        </authorList>
    </citation>
    <scope>NUCLEOTIDE SEQUENCE</scope>
</reference>
<dbReference type="InterPro" id="IPR051203">
    <property type="entry name" value="Polysaccharide_Synthase-Rel"/>
</dbReference>
<name>A0A383DWN6_9ZZZZ</name>